<reference evidence="3" key="1">
    <citation type="journal article" date="2012" name="PLoS Genet.">
        <title>The genomes of the fungal plant pathogens Cladosporium fulvum and Dothistroma septosporum reveal adaptation to different hosts and lifestyles but also signatures of common ancestry.</title>
        <authorList>
            <person name="de Wit P.J.G.M."/>
            <person name="van der Burgt A."/>
            <person name="Oekmen B."/>
            <person name="Stergiopoulos I."/>
            <person name="Abd-Elsalam K.A."/>
            <person name="Aerts A.L."/>
            <person name="Bahkali A.H."/>
            <person name="Beenen H.G."/>
            <person name="Chettri P."/>
            <person name="Cox M.P."/>
            <person name="Datema E."/>
            <person name="de Vries R.P."/>
            <person name="Dhillon B."/>
            <person name="Ganley A.R."/>
            <person name="Griffiths S.A."/>
            <person name="Guo Y."/>
            <person name="Hamelin R.C."/>
            <person name="Henrissat B."/>
            <person name="Kabir M.S."/>
            <person name="Jashni M.K."/>
            <person name="Kema G."/>
            <person name="Klaubauf S."/>
            <person name="Lapidus A."/>
            <person name="Levasseur A."/>
            <person name="Lindquist E."/>
            <person name="Mehrabi R."/>
            <person name="Ohm R.A."/>
            <person name="Owen T.J."/>
            <person name="Salamov A."/>
            <person name="Schwelm A."/>
            <person name="Schijlen E."/>
            <person name="Sun H."/>
            <person name="van den Burg H.A."/>
            <person name="van Ham R.C.H.J."/>
            <person name="Zhang S."/>
            <person name="Goodwin S.B."/>
            <person name="Grigoriev I.V."/>
            <person name="Collemare J."/>
            <person name="Bradshaw R.E."/>
        </authorList>
    </citation>
    <scope>NUCLEOTIDE SEQUENCE [LARGE SCALE GENOMIC DNA]</scope>
    <source>
        <strain evidence="3">NZE10 / CBS 128990</strain>
    </source>
</reference>
<feature type="region of interest" description="Disordered" evidence="1">
    <location>
        <begin position="1"/>
        <end position="197"/>
    </location>
</feature>
<dbReference type="HOGENOM" id="CLU_1204736_0_0_1"/>
<dbReference type="Proteomes" id="UP000016933">
    <property type="component" value="Unassembled WGS sequence"/>
</dbReference>
<dbReference type="AlphaFoldDB" id="N1PU20"/>
<feature type="compositionally biased region" description="Low complexity" evidence="1">
    <location>
        <begin position="88"/>
        <end position="101"/>
    </location>
</feature>
<gene>
    <name evidence="2" type="ORF">DOTSEDRAFT_44091</name>
</gene>
<evidence type="ECO:0000256" key="1">
    <source>
        <dbReference type="SAM" id="MobiDB-lite"/>
    </source>
</evidence>
<feature type="compositionally biased region" description="Basic and acidic residues" evidence="1">
    <location>
        <begin position="1"/>
        <end position="14"/>
    </location>
</feature>
<feature type="compositionally biased region" description="Low complexity" evidence="1">
    <location>
        <begin position="130"/>
        <end position="140"/>
    </location>
</feature>
<proteinExistence type="predicted"/>
<dbReference type="OrthoDB" id="10670549at2759"/>
<sequence>MEHTLLQQRQHEHTNNNPPYPTAAENMAQHVLGPQLAQAPRSRSRSSSIASRYTPDGYPARGSAEMPRSEDYLTPYRRPSNTEMVLHQSSPPSRPQSSGSGYNPSVPEQYHAPQQTGRSLPPAQLGMTGSPLSSSPRISSDGYDRPARPRFVSSGSHRSAHSHRSSHHRRHSHETKQERRERQGREGRAVSVPRNHDLNEDYTLTRRDTPRGYGSSLWSIFDGVKKAWRN</sequence>
<organism evidence="2 3">
    <name type="scientific">Dothistroma septosporum (strain NZE10 / CBS 128990)</name>
    <name type="common">Red band needle blight fungus</name>
    <name type="synonym">Mycosphaerella pini</name>
    <dbReference type="NCBI Taxonomy" id="675120"/>
    <lineage>
        <taxon>Eukaryota</taxon>
        <taxon>Fungi</taxon>
        <taxon>Dikarya</taxon>
        <taxon>Ascomycota</taxon>
        <taxon>Pezizomycotina</taxon>
        <taxon>Dothideomycetes</taxon>
        <taxon>Dothideomycetidae</taxon>
        <taxon>Mycosphaerellales</taxon>
        <taxon>Mycosphaerellaceae</taxon>
        <taxon>Dothistroma</taxon>
    </lineage>
</organism>
<accession>N1PU20</accession>
<keyword evidence="3" id="KW-1185">Reference proteome</keyword>
<evidence type="ECO:0000313" key="2">
    <source>
        <dbReference type="EMBL" id="EME45850.1"/>
    </source>
</evidence>
<name>N1PU20_DOTSN</name>
<evidence type="ECO:0000313" key="3">
    <source>
        <dbReference type="Proteomes" id="UP000016933"/>
    </source>
</evidence>
<feature type="compositionally biased region" description="Basic and acidic residues" evidence="1">
    <location>
        <begin position="174"/>
        <end position="197"/>
    </location>
</feature>
<dbReference type="OMA" id="NTEMVLH"/>
<protein>
    <submittedName>
        <fullName evidence="2">Uncharacterized protein</fullName>
    </submittedName>
</protein>
<dbReference type="EMBL" id="KB446538">
    <property type="protein sequence ID" value="EME45850.1"/>
    <property type="molecule type" value="Genomic_DNA"/>
</dbReference>
<reference evidence="2 3" key="2">
    <citation type="journal article" date="2012" name="PLoS Pathog.">
        <title>Diverse lifestyles and strategies of plant pathogenesis encoded in the genomes of eighteen Dothideomycetes fungi.</title>
        <authorList>
            <person name="Ohm R.A."/>
            <person name="Feau N."/>
            <person name="Henrissat B."/>
            <person name="Schoch C.L."/>
            <person name="Horwitz B.A."/>
            <person name="Barry K.W."/>
            <person name="Condon B.J."/>
            <person name="Copeland A.C."/>
            <person name="Dhillon B."/>
            <person name="Glaser F."/>
            <person name="Hesse C.N."/>
            <person name="Kosti I."/>
            <person name="LaButti K."/>
            <person name="Lindquist E.A."/>
            <person name="Lucas S."/>
            <person name="Salamov A.A."/>
            <person name="Bradshaw R.E."/>
            <person name="Ciuffetti L."/>
            <person name="Hamelin R.C."/>
            <person name="Kema G.H.J."/>
            <person name="Lawrence C."/>
            <person name="Scott J.A."/>
            <person name="Spatafora J.W."/>
            <person name="Turgeon B.G."/>
            <person name="de Wit P.J.G.M."/>
            <person name="Zhong S."/>
            <person name="Goodwin S.B."/>
            <person name="Grigoriev I.V."/>
        </authorList>
    </citation>
    <scope>NUCLEOTIDE SEQUENCE [LARGE SCALE GENOMIC DNA]</scope>
    <source>
        <strain evidence="3">NZE10 / CBS 128990</strain>
    </source>
</reference>
<feature type="compositionally biased region" description="Basic residues" evidence="1">
    <location>
        <begin position="158"/>
        <end position="173"/>
    </location>
</feature>